<sequence>MVCGRTFAWTLHLVCLISESRLFTRMSSRLVTGERRRHQYCLFSISSKLSIKMYLSLPRKDAYSDVSMRPIRELFPF</sequence>
<feature type="chain" id="PRO_5036175371" evidence="1">
    <location>
        <begin position="23"/>
        <end position="77"/>
    </location>
</feature>
<evidence type="ECO:0000313" key="3">
    <source>
        <dbReference type="EMBL" id="NOV43354.1"/>
    </source>
</evidence>
<dbReference type="EMBL" id="GIKN01002753">
    <property type="protein sequence ID" value="NIE45026.1"/>
    <property type="molecule type" value="Transcribed_RNA"/>
</dbReference>
<organism evidence="2">
    <name type="scientific">Rhipicephalus microplus</name>
    <name type="common">Cattle tick</name>
    <name type="synonym">Boophilus microplus</name>
    <dbReference type="NCBI Taxonomy" id="6941"/>
    <lineage>
        <taxon>Eukaryota</taxon>
        <taxon>Metazoa</taxon>
        <taxon>Ecdysozoa</taxon>
        <taxon>Arthropoda</taxon>
        <taxon>Chelicerata</taxon>
        <taxon>Arachnida</taxon>
        <taxon>Acari</taxon>
        <taxon>Parasitiformes</taxon>
        <taxon>Ixodida</taxon>
        <taxon>Ixodoidea</taxon>
        <taxon>Ixodidae</taxon>
        <taxon>Rhipicephalinae</taxon>
        <taxon>Rhipicephalus</taxon>
        <taxon>Boophilus</taxon>
    </lineage>
</organism>
<evidence type="ECO:0000256" key="1">
    <source>
        <dbReference type="SAM" id="SignalP"/>
    </source>
</evidence>
<name>A0A6G5A4A0_RHIMP</name>
<dbReference type="EMBL" id="GHWJ01010617">
    <property type="protein sequence ID" value="NOV43354.1"/>
    <property type="molecule type" value="Transcribed_RNA"/>
</dbReference>
<accession>A0A6G5A4A0</accession>
<protein>
    <submittedName>
        <fullName evidence="2 3">Putative secreted protein</fullName>
    </submittedName>
</protein>
<reference evidence="2" key="2">
    <citation type="submission" date="2020-03" db="EMBL/GenBank/DDBJ databases">
        <title>A transcriptome and proteome of the tick Rhipicephalus microplus shaped by the genetic composition of its hosts and developmental stage.</title>
        <authorList>
            <person name="Garcia G.R."/>
            <person name="Ribeiro J.M.C."/>
            <person name="Maruyama S.R."/>
            <person name="Gardinasse L.G."/>
            <person name="Nelson K."/>
            <person name="Ferreira B.R."/>
            <person name="Andrade T.G."/>
            <person name="Santos I.K.F.M."/>
        </authorList>
    </citation>
    <scope>NUCLEOTIDE SEQUENCE</scope>
    <source>
        <strain evidence="2">NSGR</strain>
        <tissue evidence="2">Salivary glands</tissue>
    </source>
</reference>
<reference evidence="3" key="1">
    <citation type="submission" date="2019-09" db="EMBL/GenBank/DDBJ databases">
        <title>Organ-specific transcriptomic study of the physiology of the cattle tick, Rhipicephalus microplus.</title>
        <authorList>
            <person name="Tirloni L."/>
            <person name="Braz G."/>
            <person name="Gandara A.C.P."/>
            <person name="Sabadin G.A."/>
            <person name="da Silva R.M."/>
            <person name="Guizzo M.G."/>
            <person name="Machado J.A."/>
            <person name="Costa E.P."/>
            <person name="Gomes H.F."/>
            <person name="Moraes J."/>
            <person name="Mota M.B.S."/>
            <person name="Mesquita R.D."/>
            <person name="Alvarenga P.H."/>
            <person name="Alves F."/>
            <person name="Seixas A."/>
            <person name="da Fonseca R.N."/>
            <person name="Fogaca A."/>
            <person name="Logullo C."/>
            <person name="Tanaka A."/>
            <person name="Daffre S."/>
            <person name="Termignoni C."/>
            <person name="Vaz I.S.Jr."/>
            <person name="Oliveira P.L."/>
            <person name="Ribeiro J.M."/>
        </authorList>
    </citation>
    <scope>NUCLEOTIDE SEQUENCE</scope>
    <source>
        <strain evidence="3">Porto Alegre</strain>
    </source>
</reference>
<keyword evidence="1" id="KW-0732">Signal</keyword>
<dbReference type="AlphaFoldDB" id="A0A6G5A4A0"/>
<feature type="signal peptide" evidence="1">
    <location>
        <begin position="1"/>
        <end position="22"/>
    </location>
</feature>
<proteinExistence type="predicted"/>
<evidence type="ECO:0000313" key="2">
    <source>
        <dbReference type="EMBL" id="NIE45026.1"/>
    </source>
</evidence>